<dbReference type="InterPro" id="IPR044714">
    <property type="entry name" value="AtSIBP1-like"/>
</dbReference>
<organism evidence="2 3">
    <name type="scientific">Postia placenta MAD-698-R-SB12</name>
    <dbReference type="NCBI Taxonomy" id="670580"/>
    <lineage>
        <taxon>Eukaryota</taxon>
        <taxon>Fungi</taxon>
        <taxon>Dikarya</taxon>
        <taxon>Basidiomycota</taxon>
        <taxon>Agaricomycotina</taxon>
        <taxon>Agaricomycetes</taxon>
        <taxon>Polyporales</taxon>
        <taxon>Adustoporiaceae</taxon>
        <taxon>Rhodonia</taxon>
    </lineage>
</organism>
<protein>
    <recommendedName>
        <fullName evidence="1">BTB domain-containing protein</fullName>
    </recommendedName>
</protein>
<dbReference type="PANTHER" id="PTHR46672">
    <property type="entry name" value="OS08G0495500 PROTEIN-RELATED"/>
    <property type="match status" value="1"/>
</dbReference>
<dbReference type="Gene3D" id="3.30.710.10">
    <property type="entry name" value="Potassium Channel Kv1.1, Chain A"/>
    <property type="match status" value="2"/>
</dbReference>
<dbReference type="SMART" id="SM00225">
    <property type="entry name" value="BTB"/>
    <property type="match status" value="2"/>
</dbReference>
<accession>A0A1X6N780</accession>
<evidence type="ECO:0000259" key="1">
    <source>
        <dbReference type="PROSITE" id="PS50097"/>
    </source>
</evidence>
<evidence type="ECO:0000313" key="2">
    <source>
        <dbReference type="EMBL" id="OSX64360.1"/>
    </source>
</evidence>
<dbReference type="Pfam" id="PF00651">
    <property type="entry name" value="BTB"/>
    <property type="match status" value="2"/>
</dbReference>
<dbReference type="CDD" id="cd18186">
    <property type="entry name" value="BTB_POZ_ZBTB_KLHL-like"/>
    <property type="match status" value="1"/>
</dbReference>
<dbReference type="PROSITE" id="PS50097">
    <property type="entry name" value="BTB"/>
    <property type="match status" value="1"/>
</dbReference>
<dbReference type="InterPro" id="IPR000210">
    <property type="entry name" value="BTB/POZ_dom"/>
</dbReference>
<dbReference type="SUPFAM" id="SSF54695">
    <property type="entry name" value="POZ domain"/>
    <property type="match status" value="1"/>
</dbReference>
<proteinExistence type="predicted"/>
<dbReference type="STRING" id="670580.A0A1X6N780"/>
<reference evidence="2 3" key="1">
    <citation type="submission" date="2017-04" db="EMBL/GenBank/DDBJ databases">
        <title>Genome Sequence of the Model Brown-Rot Fungus Postia placenta SB12.</title>
        <authorList>
            <consortium name="DOE Joint Genome Institute"/>
            <person name="Gaskell J."/>
            <person name="Kersten P."/>
            <person name="Larrondo L.F."/>
            <person name="Canessa P."/>
            <person name="Martinez D."/>
            <person name="Hibbett D."/>
            <person name="Schmoll M."/>
            <person name="Kubicek C.P."/>
            <person name="Martinez A.T."/>
            <person name="Yadav J."/>
            <person name="Master E."/>
            <person name="Magnuson J.K."/>
            <person name="James T."/>
            <person name="Yaver D."/>
            <person name="Berka R."/>
            <person name="Labutti K."/>
            <person name="Lipzen A."/>
            <person name="Aerts A."/>
            <person name="Barry K."/>
            <person name="Henrissat B."/>
            <person name="Blanchette R."/>
            <person name="Grigoriev I."/>
            <person name="Cullen D."/>
        </authorList>
    </citation>
    <scope>NUCLEOTIDE SEQUENCE [LARGE SCALE GENOMIC DNA]</scope>
    <source>
        <strain evidence="2 3">MAD-698-R-SB12</strain>
    </source>
</reference>
<name>A0A1X6N780_9APHY</name>
<keyword evidence="3" id="KW-1185">Reference proteome</keyword>
<dbReference type="GeneID" id="36323701"/>
<dbReference type="AlphaFoldDB" id="A0A1X6N780"/>
<dbReference type="OrthoDB" id="3164835at2759"/>
<evidence type="ECO:0000313" key="3">
    <source>
        <dbReference type="Proteomes" id="UP000194127"/>
    </source>
</evidence>
<dbReference type="InterPro" id="IPR011333">
    <property type="entry name" value="SKP1/BTB/POZ_sf"/>
</dbReference>
<sequence length="590" mass="65497">MIAYGTTPIDLYLVPYVFAGYKPGQARFILSSSVGVKNWRDAKLPLDPGIAHGDLPSPTFESLTPRAEGLQYKLETEPMEKGKESVLSEASSPFDRTDADVILQSSDEVQFRVHRVILALASPVFADMFGLPPPRAPDGTTMEAIQTVYITESSHVLRILLDMCYPVTNVQFSSLDDVHAVLKAAVKYDMSKVIALAYRALSTFISKSAMRVYAIACQLGAEDVAREAAPHAAIQELVPGNYKAEFEGMPAGCLHRLWEHMRTDTQQASYCYPEQLRDQTDTNESLSRVNSATFLPDAPNADLTIVTSDNVQLRVCRQTISLCSPVLKDMLELTTCDSSSTSGGDMSDCGRTAGATLSVPEDSITFVPTLLLSYPTGTPEMNATQLVSLLPTAEKYGMQRAIWFIKRQWPEFARNQQACSINFLFMRTSDEIRSIYVPELETSTAGLYYRLLQYHERRGEIIHGSGPRSWPSLNVKGASCPYCMKNGRPSWMPPWIHEAVVILRQRPSPCTINDVEGQAFQALLSVAMSRCSNCKRNAVSLRKLWMRSGPLYPSCWNKKATGDEETPFGGSVVEYNREESGSYLRAHNEV</sequence>
<dbReference type="Proteomes" id="UP000194127">
    <property type="component" value="Unassembled WGS sequence"/>
</dbReference>
<feature type="domain" description="BTB" evidence="1">
    <location>
        <begin position="99"/>
        <end position="165"/>
    </location>
</feature>
<dbReference type="RefSeq" id="XP_024341154.1">
    <property type="nucleotide sequence ID" value="XM_024478751.1"/>
</dbReference>
<dbReference type="EMBL" id="KZ110594">
    <property type="protein sequence ID" value="OSX64360.1"/>
    <property type="molecule type" value="Genomic_DNA"/>
</dbReference>
<gene>
    <name evidence="2" type="ORF">POSPLADRAFT_1045436</name>
</gene>